<keyword evidence="1" id="KW-0812">Transmembrane</keyword>
<feature type="transmembrane region" description="Helical" evidence="1">
    <location>
        <begin position="60"/>
        <end position="79"/>
    </location>
</feature>
<protein>
    <submittedName>
        <fullName evidence="2">Uncharacterized protein LOC100184227</fullName>
    </submittedName>
</protein>
<keyword evidence="1" id="KW-0472">Membrane</keyword>
<keyword evidence="1" id="KW-1133">Transmembrane helix</keyword>
<organism evidence="2">
    <name type="scientific">Phallusia mammillata</name>
    <dbReference type="NCBI Taxonomy" id="59560"/>
    <lineage>
        <taxon>Eukaryota</taxon>
        <taxon>Metazoa</taxon>
        <taxon>Chordata</taxon>
        <taxon>Tunicata</taxon>
        <taxon>Ascidiacea</taxon>
        <taxon>Phlebobranchia</taxon>
        <taxon>Ascidiidae</taxon>
        <taxon>Phallusia</taxon>
    </lineage>
</organism>
<feature type="transmembrane region" description="Helical" evidence="1">
    <location>
        <begin position="141"/>
        <end position="163"/>
    </location>
</feature>
<dbReference type="EMBL" id="LR786996">
    <property type="protein sequence ID" value="CAB3262858.1"/>
    <property type="molecule type" value="mRNA"/>
</dbReference>
<feature type="transmembrane region" description="Helical" evidence="1">
    <location>
        <begin position="224"/>
        <end position="244"/>
    </location>
</feature>
<feature type="transmembrane region" description="Helical" evidence="1">
    <location>
        <begin position="256"/>
        <end position="275"/>
    </location>
</feature>
<feature type="transmembrane region" description="Helical" evidence="1">
    <location>
        <begin position="183"/>
        <end position="203"/>
    </location>
</feature>
<sequence length="294" mass="32894">MNSTTTATSIFGTTSWITAFTVSLICWFILVWIFACLICYGVRNKKWSIGNGDSDDRDSLILYTLAVVATSFSIIHTTINIVTYNFGHDEASLQTCVVGVLLSVEFFAFTMSWTYLFLWFRQRAIYKHNLFIHLYTPLVRVISWLSIFLMLLGINSAIIIYNVCSKFSSTGAGCVNKGAHWPAIYGTAVNGTGQIAMFLLFLYPVVNIPTVRSTCRIIRILKRTTICTAFCIGSDLVAGIYVGVSKESDKIGLSFYNFNLVLNIIAMVITFAMWWRIILSPFNFASENEAPSPA</sequence>
<name>A0A6F9DIP2_9ASCI</name>
<feature type="transmembrane region" description="Helical" evidence="1">
    <location>
        <begin position="91"/>
        <end position="120"/>
    </location>
</feature>
<reference evidence="2" key="1">
    <citation type="submission" date="2020-04" db="EMBL/GenBank/DDBJ databases">
        <authorList>
            <person name="Neveu A P."/>
        </authorList>
    </citation>
    <scope>NUCLEOTIDE SEQUENCE</scope>
    <source>
        <tissue evidence="2">Whole embryo</tissue>
    </source>
</reference>
<gene>
    <name evidence="2" type="primary">LOC100184227-003</name>
</gene>
<accession>A0A6F9DIP2</accession>
<evidence type="ECO:0000256" key="1">
    <source>
        <dbReference type="SAM" id="Phobius"/>
    </source>
</evidence>
<dbReference type="AlphaFoldDB" id="A0A6F9DIP2"/>
<proteinExistence type="evidence at transcript level"/>
<evidence type="ECO:0000313" key="2">
    <source>
        <dbReference type="EMBL" id="CAB3262858.1"/>
    </source>
</evidence>
<feature type="transmembrane region" description="Helical" evidence="1">
    <location>
        <begin position="16"/>
        <end position="40"/>
    </location>
</feature>